<dbReference type="EMBL" id="BAAADJ010000002">
    <property type="protein sequence ID" value="GAA0314229.1"/>
    <property type="molecule type" value="Genomic_DNA"/>
</dbReference>
<proteinExistence type="inferred from homology"/>
<name>A0ABN0VPU2_9BACI</name>
<keyword evidence="7 8" id="KW-0472">Membrane</keyword>
<comment type="caution">
    <text evidence="9">The sequence shown here is derived from an EMBL/GenBank/DDBJ whole genome shotgun (WGS) entry which is preliminary data.</text>
</comment>
<keyword evidence="5 8" id="KW-0812">Transmembrane</keyword>
<feature type="transmembrane region" description="Helical" evidence="8">
    <location>
        <begin position="165"/>
        <end position="184"/>
    </location>
</feature>
<evidence type="ECO:0000256" key="6">
    <source>
        <dbReference type="ARBA" id="ARBA00022989"/>
    </source>
</evidence>
<protein>
    <submittedName>
        <fullName evidence="9">AzlC family ABC transporter permease</fullName>
    </submittedName>
</protein>
<evidence type="ECO:0000313" key="10">
    <source>
        <dbReference type="Proteomes" id="UP001500782"/>
    </source>
</evidence>
<evidence type="ECO:0000256" key="5">
    <source>
        <dbReference type="ARBA" id="ARBA00022692"/>
    </source>
</evidence>
<evidence type="ECO:0000313" key="9">
    <source>
        <dbReference type="EMBL" id="GAA0314229.1"/>
    </source>
</evidence>
<keyword evidence="10" id="KW-1185">Reference proteome</keyword>
<keyword evidence="6 8" id="KW-1133">Transmembrane helix</keyword>
<dbReference type="PANTHER" id="PTHR34979:SF1">
    <property type="entry name" value="INNER MEMBRANE PROTEIN YGAZ"/>
    <property type="match status" value="1"/>
</dbReference>
<evidence type="ECO:0000256" key="3">
    <source>
        <dbReference type="ARBA" id="ARBA00022448"/>
    </source>
</evidence>
<dbReference type="PANTHER" id="PTHR34979">
    <property type="entry name" value="INNER MEMBRANE PROTEIN YGAZ"/>
    <property type="match status" value="1"/>
</dbReference>
<comment type="similarity">
    <text evidence="2">Belongs to the AzlC family.</text>
</comment>
<keyword evidence="3" id="KW-0813">Transport</keyword>
<sequence length="243" mass="26026">MEESVFTEMKTTTSSQFRSGLKAGTSIAIGYFPIAIAFGLIAKTTDLTLFQTMLMSFIVFAGAAQYMSLSLIAEGIGMAEIVLTTFIVNIRHLLMSASLNEKVEEDKPVKKAIYAFGITDETFSVASLQKGTVTTGFMFGLTLISFTSWVLSSGLGFVGGALLPGFLQESMSIALYAMFVGLLVPSLKGNRKVLYLACVAALFNTVLTLSEVVSSGWAIVISTLVSAVLIEWVVYLRGGAQND</sequence>
<feature type="transmembrane region" description="Helical" evidence="8">
    <location>
        <begin position="20"/>
        <end position="42"/>
    </location>
</feature>
<evidence type="ECO:0000256" key="7">
    <source>
        <dbReference type="ARBA" id="ARBA00023136"/>
    </source>
</evidence>
<dbReference type="InterPro" id="IPR011606">
    <property type="entry name" value="Brnchd-chn_aa_trnsp_permease"/>
</dbReference>
<evidence type="ECO:0000256" key="8">
    <source>
        <dbReference type="SAM" id="Phobius"/>
    </source>
</evidence>
<evidence type="ECO:0000256" key="2">
    <source>
        <dbReference type="ARBA" id="ARBA00010735"/>
    </source>
</evidence>
<evidence type="ECO:0000256" key="1">
    <source>
        <dbReference type="ARBA" id="ARBA00004651"/>
    </source>
</evidence>
<feature type="transmembrane region" description="Helical" evidence="8">
    <location>
        <begin position="193"/>
        <end position="210"/>
    </location>
</feature>
<feature type="transmembrane region" description="Helical" evidence="8">
    <location>
        <begin position="137"/>
        <end position="159"/>
    </location>
</feature>
<accession>A0ABN0VPU2</accession>
<organism evidence="9 10">
    <name type="scientific">Bacillus carboniphilus</name>
    <dbReference type="NCBI Taxonomy" id="86663"/>
    <lineage>
        <taxon>Bacteria</taxon>
        <taxon>Bacillati</taxon>
        <taxon>Bacillota</taxon>
        <taxon>Bacilli</taxon>
        <taxon>Bacillales</taxon>
        <taxon>Bacillaceae</taxon>
        <taxon>Bacillus</taxon>
    </lineage>
</organism>
<reference evidence="9 10" key="1">
    <citation type="journal article" date="2019" name="Int. J. Syst. Evol. Microbiol.">
        <title>The Global Catalogue of Microorganisms (GCM) 10K type strain sequencing project: providing services to taxonomists for standard genome sequencing and annotation.</title>
        <authorList>
            <consortium name="The Broad Institute Genomics Platform"/>
            <consortium name="The Broad Institute Genome Sequencing Center for Infectious Disease"/>
            <person name="Wu L."/>
            <person name="Ma J."/>
        </authorList>
    </citation>
    <scope>NUCLEOTIDE SEQUENCE [LARGE SCALE GENOMIC DNA]</scope>
    <source>
        <strain evidence="9 10">JCM 9731</strain>
    </source>
</reference>
<gene>
    <name evidence="9" type="ORF">GCM10008967_00930</name>
</gene>
<comment type="subcellular location">
    <subcellularLocation>
        <location evidence="1">Cell membrane</location>
        <topology evidence="1">Multi-pass membrane protein</topology>
    </subcellularLocation>
</comment>
<evidence type="ECO:0000256" key="4">
    <source>
        <dbReference type="ARBA" id="ARBA00022475"/>
    </source>
</evidence>
<keyword evidence="4" id="KW-1003">Cell membrane</keyword>
<feature type="transmembrane region" description="Helical" evidence="8">
    <location>
        <begin position="49"/>
        <end position="69"/>
    </location>
</feature>
<feature type="transmembrane region" description="Helical" evidence="8">
    <location>
        <begin position="216"/>
        <end position="236"/>
    </location>
</feature>
<dbReference type="Proteomes" id="UP001500782">
    <property type="component" value="Unassembled WGS sequence"/>
</dbReference>
<dbReference type="Pfam" id="PF03591">
    <property type="entry name" value="AzlC"/>
    <property type="match status" value="1"/>
</dbReference>